<keyword evidence="4 11" id="KW-0436">Ligase</keyword>
<dbReference type="EC" id="6.3.5.5" evidence="11"/>
<dbReference type="Proteomes" id="UP000593765">
    <property type="component" value="Chromosome"/>
</dbReference>
<dbReference type="InterPro" id="IPR006274">
    <property type="entry name" value="CarbamoylP_synth_ssu"/>
</dbReference>
<dbReference type="KEGG" id="hbs:IPV69_00820"/>
<keyword evidence="11" id="KW-0028">Amino-acid biosynthesis</keyword>
<dbReference type="EMBL" id="CP063458">
    <property type="protein sequence ID" value="QOV89948.1"/>
    <property type="molecule type" value="Genomic_DNA"/>
</dbReference>
<comment type="similarity">
    <text evidence="3 11">Belongs to the CarA family.</text>
</comment>
<dbReference type="GO" id="GO:0044205">
    <property type="term" value="P:'de novo' UMP biosynthetic process"/>
    <property type="evidence" value="ECO:0007669"/>
    <property type="project" value="UniProtKB-UniRule"/>
</dbReference>
<keyword evidence="7 11" id="KW-0315">Glutamine amidotransferase</keyword>
<keyword evidence="14" id="KW-1185">Reference proteome</keyword>
<feature type="binding site" evidence="11">
    <location>
        <position position="244"/>
    </location>
    <ligand>
        <name>L-glutamine</name>
        <dbReference type="ChEBI" id="CHEBI:58359"/>
    </ligand>
</feature>
<feature type="domain" description="Carbamoyl-phosphate synthase small subunit N-terminal" evidence="12">
    <location>
        <begin position="11"/>
        <end position="141"/>
    </location>
</feature>
<feature type="active site" description="Nucleophile" evidence="11">
    <location>
        <position position="271"/>
    </location>
</feature>
<keyword evidence="8 11" id="KW-0665">Pyrimidine biosynthesis</keyword>
<dbReference type="PANTHER" id="PTHR43418">
    <property type="entry name" value="MULTIFUNCTIONAL TRYPTOPHAN BIOSYNTHESIS PROTEIN-RELATED"/>
    <property type="match status" value="1"/>
</dbReference>
<dbReference type="InterPro" id="IPR050472">
    <property type="entry name" value="Anth_synth/Amidotransfase"/>
</dbReference>
<feature type="binding site" evidence="11">
    <location>
        <position position="272"/>
    </location>
    <ligand>
        <name>L-glutamine</name>
        <dbReference type="ChEBI" id="CHEBI:58359"/>
    </ligand>
</feature>
<dbReference type="GO" id="GO:0006207">
    <property type="term" value="P:'de novo' pyrimidine nucleobase biosynthetic process"/>
    <property type="evidence" value="ECO:0007669"/>
    <property type="project" value="InterPro"/>
</dbReference>
<evidence type="ECO:0000256" key="2">
    <source>
        <dbReference type="ARBA" id="ARBA00005077"/>
    </source>
</evidence>
<dbReference type="UniPathway" id="UPA00070">
    <property type="reaction ID" value="UER00115"/>
</dbReference>
<evidence type="ECO:0000313" key="14">
    <source>
        <dbReference type="Proteomes" id="UP000593765"/>
    </source>
</evidence>
<feature type="binding site" evidence="11">
    <location>
        <position position="275"/>
    </location>
    <ligand>
        <name>L-glutamine</name>
        <dbReference type="ChEBI" id="CHEBI:58359"/>
    </ligand>
</feature>
<comment type="pathway">
    <text evidence="1 11">Pyrimidine metabolism; UMP biosynthesis via de novo pathway; (S)-dihydroorotate from bicarbonate: step 1/3.</text>
</comment>
<feature type="binding site" evidence="11">
    <location>
        <position position="315"/>
    </location>
    <ligand>
        <name>L-glutamine</name>
        <dbReference type="ChEBI" id="CHEBI:58359"/>
    </ligand>
</feature>
<dbReference type="PRINTS" id="PR00097">
    <property type="entry name" value="ANTSNTHASEII"/>
</dbReference>
<dbReference type="FunFam" id="3.50.30.20:FF:000001">
    <property type="entry name" value="Carbamoyl-phosphate synthase small chain"/>
    <property type="match status" value="1"/>
</dbReference>
<dbReference type="InterPro" id="IPR036480">
    <property type="entry name" value="CarbP_synth_ssu_N_sf"/>
</dbReference>
<dbReference type="InterPro" id="IPR017926">
    <property type="entry name" value="GATASE"/>
</dbReference>
<dbReference type="PANTHER" id="PTHR43418:SF7">
    <property type="entry name" value="CARBAMOYL-PHOSPHATE SYNTHASE SMALL CHAIN"/>
    <property type="match status" value="1"/>
</dbReference>
<dbReference type="SUPFAM" id="SSF52317">
    <property type="entry name" value="Class I glutamine amidotransferase-like"/>
    <property type="match status" value="1"/>
</dbReference>
<proteinExistence type="inferred from homology"/>
<evidence type="ECO:0000313" key="13">
    <source>
        <dbReference type="EMBL" id="QOV89948.1"/>
    </source>
</evidence>
<dbReference type="InterPro" id="IPR029062">
    <property type="entry name" value="Class_I_gatase-like"/>
</dbReference>
<comment type="subunit">
    <text evidence="11">Composed of two chains; the small (or glutamine) chain promotes the hydrolysis of glutamine to ammonia, which is used by the large (or ammonia) chain to synthesize carbamoyl phosphate. Tetramer of heterodimers (alpha,beta)4.</text>
</comment>
<dbReference type="Pfam" id="PF00117">
    <property type="entry name" value="GATase"/>
    <property type="match status" value="1"/>
</dbReference>
<organism evidence="13 14">
    <name type="scientific">Humisphaera borealis</name>
    <dbReference type="NCBI Taxonomy" id="2807512"/>
    <lineage>
        <taxon>Bacteria</taxon>
        <taxon>Pseudomonadati</taxon>
        <taxon>Planctomycetota</taxon>
        <taxon>Phycisphaerae</taxon>
        <taxon>Tepidisphaerales</taxon>
        <taxon>Tepidisphaeraceae</taxon>
        <taxon>Humisphaera</taxon>
    </lineage>
</organism>
<dbReference type="SUPFAM" id="SSF52021">
    <property type="entry name" value="Carbamoyl phosphate synthetase, small subunit N-terminal domain"/>
    <property type="match status" value="1"/>
</dbReference>
<feature type="binding site" evidence="11">
    <location>
        <position position="246"/>
    </location>
    <ligand>
        <name>L-glutamine</name>
        <dbReference type="ChEBI" id="CHEBI:58359"/>
    </ligand>
</feature>
<comment type="function">
    <text evidence="11">Small subunit of the glutamine-dependent carbamoyl phosphate synthetase (CPSase). CPSase catalyzes the formation of carbamoyl phosphate from the ammonia moiety of glutamine, carbonate, and phosphate donated by ATP, constituting the first step of 2 biosynthetic pathways, one leading to arginine and/or urea and the other to pyrimidine nucleotides. The small subunit (glutamine amidotransferase) binds and cleaves glutamine to supply the large subunit with the substrate ammonia.</text>
</comment>
<evidence type="ECO:0000256" key="8">
    <source>
        <dbReference type="ARBA" id="ARBA00022975"/>
    </source>
</evidence>
<evidence type="ECO:0000256" key="5">
    <source>
        <dbReference type="ARBA" id="ARBA00022741"/>
    </source>
</evidence>
<feature type="binding site" evidence="11">
    <location>
        <position position="55"/>
    </location>
    <ligand>
        <name>L-glutamine</name>
        <dbReference type="ChEBI" id="CHEBI:58359"/>
    </ligand>
</feature>
<dbReference type="UniPathway" id="UPA00068">
    <property type="reaction ID" value="UER00171"/>
</dbReference>
<reference evidence="13 14" key="1">
    <citation type="submission" date="2020-10" db="EMBL/GenBank/DDBJ databases">
        <title>Wide distribution of Phycisphaera-like planctomycetes from WD2101 soil group in peatlands and genome analysis of the first cultivated representative.</title>
        <authorList>
            <person name="Dedysh S.N."/>
            <person name="Beletsky A.V."/>
            <person name="Ivanova A."/>
            <person name="Kulichevskaya I.S."/>
            <person name="Suzina N.E."/>
            <person name="Philippov D.A."/>
            <person name="Rakitin A.L."/>
            <person name="Mardanov A.V."/>
            <person name="Ravin N.V."/>
        </authorList>
    </citation>
    <scope>NUCLEOTIDE SEQUENCE [LARGE SCALE GENOMIC DNA]</scope>
    <source>
        <strain evidence="13 14">M1803</strain>
    </source>
</reference>
<evidence type="ECO:0000259" key="12">
    <source>
        <dbReference type="SMART" id="SM01097"/>
    </source>
</evidence>
<accession>A0A7M2WWN3</accession>
<evidence type="ECO:0000256" key="10">
    <source>
        <dbReference type="ARBA" id="ARBA00049285"/>
    </source>
</evidence>
<dbReference type="NCBIfam" id="NF009475">
    <property type="entry name" value="PRK12838.1"/>
    <property type="match status" value="1"/>
</dbReference>
<dbReference type="GO" id="GO:0006526">
    <property type="term" value="P:L-arginine biosynthetic process"/>
    <property type="evidence" value="ECO:0007669"/>
    <property type="project" value="UniProtKB-UniRule"/>
</dbReference>
<evidence type="ECO:0000256" key="1">
    <source>
        <dbReference type="ARBA" id="ARBA00004812"/>
    </source>
</evidence>
<feature type="active site" evidence="11">
    <location>
        <position position="358"/>
    </location>
</feature>
<feature type="active site" evidence="11">
    <location>
        <position position="356"/>
    </location>
</feature>
<dbReference type="GO" id="GO:0004088">
    <property type="term" value="F:carbamoyl-phosphate synthase (glutamine-hydrolyzing) activity"/>
    <property type="evidence" value="ECO:0007669"/>
    <property type="project" value="UniProtKB-UniRule"/>
</dbReference>
<dbReference type="Pfam" id="PF00988">
    <property type="entry name" value="CPSase_sm_chain"/>
    <property type="match status" value="1"/>
</dbReference>
<keyword evidence="11" id="KW-0055">Arginine biosynthesis</keyword>
<protein>
    <recommendedName>
        <fullName evidence="11">Carbamoyl phosphate synthase small chain</fullName>
        <ecNumber evidence="11">6.3.5.5</ecNumber>
    </recommendedName>
    <alternativeName>
        <fullName evidence="11">Carbamoyl phosphate synthetase glutamine chain</fullName>
    </alternativeName>
</protein>
<gene>
    <name evidence="11 13" type="primary">carA</name>
    <name evidence="13" type="ORF">IPV69_00820</name>
</gene>
<evidence type="ECO:0000256" key="11">
    <source>
        <dbReference type="HAMAP-Rule" id="MF_01209"/>
    </source>
</evidence>
<dbReference type="CDD" id="cd01744">
    <property type="entry name" value="GATase1_CPSase"/>
    <property type="match status" value="1"/>
</dbReference>
<evidence type="ECO:0000256" key="3">
    <source>
        <dbReference type="ARBA" id="ARBA00007800"/>
    </source>
</evidence>
<name>A0A7M2WWN3_9BACT</name>
<dbReference type="Gene3D" id="3.50.30.20">
    <property type="entry name" value="Carbamoyl-phosphate synthase small subunit, N-terminal domain"/>
    <property type="match status" value="1"/>
</dbReference>
<feature type="binding site" evidence="11">
    <location>
        <position position="313"/>
    </location>
    <ligand>
        <name>L-glutamine</name>
        <dbReference type="ChEBI" id="CHEBI:58359"/>
    </ligand>
</feature>
<sequence>MTTTAPKTAQSVAKLALEDGTVFTGRAFGYAGTTEGEVVFNTSMTGYQEILTDPSYKGQIVTMTYPLIGNYGVNLQDVESKQPHVAGFIVKELSPLHSNYRANMSLDEYLKQNRIIGIEGIDTRALTRKLRISGSMRGVLSTETLDDAALVAKARGAKQMKGADWVQAVKPTANYGWDEKQGEWGLGKVERGDGLHVVAMDCGAKSNILRHLAERGVKVTVLPPDTTAEEILRHKPDGLFVSNGPGDPAVLDYAVKPIQGVLNHLPTFGICLGHQLLGRAIGASTYKLKFGHRGGNQPVKNLDTGRVEITSQNHGFAVDQATLEANGGVVTHINLNDGTVEGFRHSKLPVFSVQYHPEASPGPHDAAYLFDAFIEMMKTKTAPTGKRLAELQALRD</sequence>
<dbReference type="PRINTS" id="PR00096">
    <property type="entry name" value="GATASE"/>
</dbReference>
<dbReference type="GO" id="GO:0005524">
    <property type="term" value="F:ATP binding"/>
    <property type="evidence" value="ECO:0007669"/>
    <property type="project" value="UniProtKB-UniRule"/>
</dbReference>
<comment type="catalytic activity">
    <reaction evidence="9 11">
        <text>hydrogencarbonate + L-glutamine + 2 ATP + H2O = carbamoyl phosphate + L-glutamate + 2 ADP + phosphate + 2 H(+)</text>
        <dbReference type="Rhea" id="RHEA:18633"/>
        <dbReference type="ChEBI" id="CHEBI:15377"/>
        <dbReference type="ChEBI" id="CHEBI:15378"/>
        <dbReference type="ChEBI" id="CHEBI:17544"/>
        <dbReference type="ChEBI" id="CHEBI:29985"/>
        <dbReference type="ChEBI" id="CHEBI:30616"/>
        <dbReference type="ChEBI" id="CHEBI:43474"/>
        <dbReference type="ChEBI" id="CHEBI:58228"/>
        <dbReference type="ChEBI" id="CHEBI:58359"/>
        <dbReference type="ChEBI" id="CHEBI:456216"/>
        <dbReference type="EC" id="6.3.5.5"/>
    </reaction>
</comment>
<dbReference type="GO" id="GO:0006541">
    <property type="term" value="P:glutamine metabolic process"/>
    <property type="evidence" value="ECO:0007669"/>
    <property type="project" value="InterPro"/>
</dbReference>
<comment type="pathway">
    <text evidence="2 11">Amino-acid biosynthesis; L-arginine biosynthesis; carbamoyl phosphate from bicarbonate: step 1/1.</text>
</comment>
<dbReference type="RefSeq" id="WP_206293011.1">
    <property type="nucleotide sequence ID" value="NZ_CP063458.1"/>
</dbReference>
<dbReference type="PROSITE" id="PS51273">
    <property type="entry name" value="GATASE_TYPE_1"/>
    <property type="match status" value="1"/>
</dbReference>
<feature type="region of interest" description="CPSase" evidence="11">
    <location>
        <begin position="1"/>
        <end position="195"/>
    </location>
</feature>
<keyword evidence="5 11" id="KW-0547">Nucleotide-binding</keyword>
<evidence type="ECO:0000256" key="6">
    <source>
        <dbReference type="ARBA" id="ARBA00022840"/>
    </source>
</evidence>
<dbReference type="InterPro" id="IPR002474">
    <property type="entry name" value="CarbamoylP_synth_ssu_N"/>
</dbReference>
<feature type="binding site" evidence="11">
    <location>
        <position position="316"/>
    </location>
    <ligand>
        <name>L-glutamine</name>
        <dbReference type="ChEBI" id="CHEBI:58359"/>
    </ligand>
</feature>
<dbReference type="PRINTS" id="PR00099">
    <property type="entry name" value="CPSGATASE"/>
</dbReference>
<dbReference type="HAMAP" id="MF_01209">
    <property type="entry name" value="CPSase_S_chain"/>
    <property type="match status" value="1"/>
</dbReference>
<dbReference type="InterPro" id="IPR035686">
    <property type="entry name" value="CPSase_GATase1"/>
</dbReference>
<dbReference type="Gene3D" id="3.40.50.880">
    <property type="match status" value="1"/>
</dbReference>
<evidence type="ECO:0000256" key="4">
    <source>
        <dbReference type="ARBA" id="ARBA00022598"/>
    </source>
</evidence>
<keyword evidence="6 11" id="KW-0067">ATP-binding</keyword>
<evidence type="ECO:0000256" key="7">
    <source>
        <dbReference type="ARBA" id="ARBA00022962"/>
    </source>
</evidence>
<dbReference type="SMART" id="SM01097">
    <property type="entry name" value="CPSase_sm_chain"/>
    <property type="match status" value="1"/>
</dbReference>
<dbReference type="AlphaFoldDB" id="A0A7M2WWN3"/>
<evidence type="ECO:0000256" key="9">
    <source>
        <dbReference type="ARBA" id="ARBA00048816"/>
    </source>
</evidence>
<comment type="catalytic activity">
    <reaction evidence="10 11">
        <text>L-glutamine + H2O = L-glutamate + NH4(+)</text>
        <dbReference type="Rhea" id="RHEA:15889"/>
        <dbReference type="ChEBI" id="CHEBI:15377"/>
        <dbReference type="ChEBI" id="CHEBI:28938"/>
        <dbReference type="ChEBI" id="CHEBI:29985"/>
        <dbReference type="ChEBI" id="CHEBI:58359"/>
    </reaction>
</comment>
<dbReference type="NCBIfam" id="TIGR01368">
    <property type="entry name" value="CPSaseIIsmall"/>
    <property type="match status" value="1"/>
</dbReference>